<dbReference type="InterPro" id="IPR001214">
    <property type="entry name" value="SET_dom"/>
</dbReference>
<keyword evidence="3" id="KW-0949">S-adenosyl-L-methionine</keyword>
<feature type="region of interest" description="Disordered" evidence="4">
    <location>
        <begin position="236"/>
        <end position="269"/>
    </location>
</feature>
<organism evidence="6 7">
    <name type="scientific">Malassezia caprae</name>
    <dbReference type="NCBI Taxonomy" id="1381934"/>
    <lineage>
        <taxon>Eukaryota</taxon>
        <taxon>Fungi</taxon>
        <taxon>Dikarya</taxon>
        <taxon>Basidiomycota</taxon>
        <taxon>Ustilaginomycotina</taxon>
        <taxon>Malasseziomycetes</taxon>
        <taxon>Malasseziales</taxon>
        <taxon>Malasseziaceae</taxon>
        <taxon>Malassezia</taxon>
    </lineage>
</organism>
<dbReference type="InterPro" id="IPR046341">
    <property type="entry name" value="SET_dom_sf"/>
</dbReference>
<feature type="domain" description="SET" evidence="5">
    <location>
        <begin position="22"/>
        <end position="318"/>
    </location>
</feature>
<keyword evidence="7" id="KW-1185">Reference proteome</keyword>
<dbReference type="Proteomes" id="UP001220961">
    <property type="component" value="Chromosome 3"/>
</dbReference>
<dbReference type="SUPFAM" id="SSF82199">
    <property type="entry name" value="SET domain"/>
    <property type="match status" value="1"/>
</dbReference>
<evidence type="ECO:0000256" key="2">
    <source>
        <dbReference type="ARBA" id="ARBA00022679"/>
    </source>
</evidence>
<dbReference type="SUPFAM" id="SSF81822">
    <property type="entry name" value="RuBisCo LSMT C-terminal, substrate-binding domain"/>
    <property type="match status" value="1"/>
</dbReference>
<name>A0AAF0E6L7_9BASI</name>
<dbReference type="PROSITE" id="PS50280">
    <property type="entry name" value="SET"/>
    <property type="match status" value="1"/>
</dbReference>
<evidence type="ECO:0000259" key="5">
    <source>
        <dbReference type="PROSITE" id="PS50280"/>
    </source>
</evidence>
<dbReference type="GO" id="GO:0016279">
    <property type="term" value="F:protein-lysine N-methyltransferase activity"/>
    <property type="evidence" value="ECO:0007669"/>
    <property type="project" value="TreeGrafter"/>
</dbReference>
<dbReference type="PANTHER" id="PTHR13271">
    <property type="entry name" value="UNCHARACTERIZED PUTATIVE METHYLTRANSFERASE"/>
    <property type="match status" value="1"/>
</dbReference>
<dbReference type="EMBL" id="CP119910">
    <property type="protein sequence ID" value="WFD19459.1"/>
    <property type="molecule type" value="Genomic_DNA"/>
</dbReference>
<evidence type="ECO:0000313" key="6">
    <source>
        <dbReference type="EMBL" id="WFD19459.1"/>
    </source>
</evidence>
<keyword evidence="1" id="KW-0489">Methyltransferase</keyword>
<dbReference type="InterPro" id="IPR050600">
    <property type="entry name" value="SETD3_SETD6_MTase"/>
</dbReference>
<accession>A0AAF0E6L7</accession>
<evidence type="ECO:0000256" key="1">
    <source>
        <dbReference type="ARBA" id="ARBA00022603"/>
    </source>
</evidence>
<evidence type="ECO:0000256" key="4">
    <source>
        <dbReference type="SAM" id="MobiDB-lite"/>
    </source>
</evidence>
<dbReference type="PANTHER" id="PTHR13271:SF152">
    <property type="entry name" value="UBIQUITIN-LIKE DOMAIN-CONTAINING PROTEIN"/>
    <property type="match status" value="1"/>
</dbReference>
<feature type="compositionally biased region" description="Acidic residues" evidence="4">
    <location>
        <begin position="240"/>
        <end position="269"/>
    </location>
</feature>
<dbReference type="InterPro" id="IPR036464">
    <property type="entry name" value="Rubisco_LSMT_subst-bd_sf"/>
</dbReference>
<dbReference type="GO" id="GO:0032259">
    <property type="term" value="P:methylation"/>
    <property type="evidence" value="ECO:0007669"/>
    <property type="project" value="UniProtKB-KW"/>
</dbReference>
<dbReference type="Gene3D" id="3.90.1410.10">
    <property type="entry name" value="set domain protein methyltransferase, domain 1"/>
    <property type="match status" value="1"/>
</dbReference>
<gene>
    <name evidence="6" type="primary">RMS1</name>
    <name evidence="6" type="ORF">MCAP1_001689</name>
</gene>
<keyword evidence="2" id="KW-0808">Transferase</keyword>
<protein>
    <submittedName>
        <fullName evidence="6">Ribosomal lysine N-methyltransferase 4</fullName>
    </submittedName>
</protein>
<dbReference type="AlphaFoldDB" id="A0AAF0E6L7"/>
<evidence type="ECO:0000256" key="3">
    <source>
        <dbReference type="ARBA" id="ARBA00022691"/>
    </source>
</evidence>
<dbReference type="Gene3D" id="3.90.1420.10">
    <property type="entry name" value="Rubisco LSMT, substrate-binding domain"/>
    <property type="match status" value="1"/>
</dbReference>
<sequence length="573" mass="63492">MADDQERAFLDWFTSHGGWIDSRLSLQKIPGMGRGLVAQSAISENERLFTIPRSMLMNLGTSGLQAACEAAEREKAPREGLAWKDIFDRGWCALILMLMWEQWRASLQGETMSMAWGPYFGIMPSEFSTPMFWTPDQLKMLQGTDIEDKIARAEAEEDYHTHVRPYIEQYPHVFVGHVSDAQAVIEQYYHMDIYHRMGSSILSRSFHVKRDLSHAEPDEADISSAPAEVALERAMPRGDEGDEVDHEESAEIDVDENDQSDEEESDEDIRDISMVPMADMLNAKFGSENTRCFYKREALEMRCTKPIQVGEQLLNTYGNPPNSDLLRRYGFVDEPNRGDLGTLSYLTLVELPATTVLEAAVAKMVQITGAPQDTIAAHLGQRFEWACTELGMEEVFLLARLSTPTPTVPFGSTLNLQPGKLSSSQKRILSRSAGEVPDELVGFARLLCVSQAGFERAQKRDALPSARLDAVEALDESWPGSPPVGAALAVASLLADAVQRRASAYPTSWPETASQLDACAPSTDDPCRMALVVRAGDQVILDEHHRLFSLLLAHARAEAAPSTAASSVKKVRK</sequence>
<proteinExistence type="predicted"/>
<reference evidence="6" key="1">
    <citation type="submission" date="2023-03" db="EMBL/GenBank/DDBJ databases">
        <title>Mating type loci evolution in Malassezia.</title>
        <authorList>
            <person name="Coelho M.A."/>
        </authorList>
    </citation>
    <scope>NUCLEOTIDE SEQUENCE</scope>
    <source>
        <strain evidence="6">CBS 10434</strain>
    </source>
</reference>
<evidence type="ECO:0000313" key="7">
    <source>
        <dbReference type="Proteomes" id="UP001220961"/>
    </source>
</evidence>